<keyword evidence="1" id="KW-0812">Transmembrane</keyword>
<evidence type="ECO:0008006" key="5">
    <source>
        <dbReference type="Google" id="ProtNLM"/>
    </source>
</evidence>
<keyword evidence="1" id="KW-1133">Transmembrane helix</keyword>
<gene>
    <name evidence="3" type="ORF">FOF52_13085</name>
</gene>
<evidence type="ECO:0000256" key="1">
    <source>
        <dbReference type="SAM" id="Phobius"/>
    </source>
</evidence>
<evidence type="ECO:0000313" key="4">
    <source>
        <dbReference type="Proteomes" id="UP000832041"/>
    </source>
</evidence>
<protein>
    <recommendedName>
        <fullName evidence="5">TPM domain-containing protein</fullName>
    </recommendedName>
</protein>
<reference evidence="3 4" key="1">
    <citation type="submission" date="2020-04" db="EMBL/GenBank/DDBJ databases">
        <title>Thermobifida alba genome sequencing and assembly.</title>
        <authorList>
            <person name="Luzics S."/>
            <person name="Horvath B."/>
            <person name="Nagy I."/>
            <person name="Toth A."/>
            <person name="Nagy I."/>
            <person name="Kukolya J."/>
        </authorList>
    </citation>
    <scope>NUCLEOTIDE SEQUENCE [LARGE SCALE GENOMIC DNA]</scope>
    <source>
        <strain evidence="3 4">DSM 43795</strain>
    </source>
</reference>
<name>A0ABY4L616_THEAE</name>
<dbReference type="EMBL" id="CP051627">
    <property type="protein sequence ID" value="UPT21770.1"/>
    <property type="molecule type" value="Genomic_DNA"/>
</dbReference>
<accession>A0ABY4L616</accession>
<evidence type="ECO:0000313" key="3">
    <source>
        <dbReference type="EMBL" id="UPT21770.1"/>
    </source>
</evidence>
<organism evidence="3 4">
    <name type="scientific">Thermobifida alba</name>
    <name type="common">Thermomonospora alba</name>
    <dbReference type="NCBI Taxonomy" id="53522"/>
    <lineage>
        <taxon>Bacteria</taxon>
        <taxon>Bacillati</taxon>
        <taxon>Actinomycetota</taxon>
        <taxon>Actinomycetes</taxon>
        <taxon>Streptosporangiales</taxon>
        <taxon>Nocardiopsidaceae</taxon>
        <taxon>Thermobifida</taxon>
    </lineage>
</organism>
<sequence>MSTERRAAALVTALLLWLLWPGGAAHAQTDPAGPSPAETIAAALREQPVYVDPSLRSLLDEDAQAALAERIAATGEEIYVVVVPLVRGDAWDGDPAQLVGAVSDRLGGSASYLVLEDNDLWLHGEGPSAGDDAFYAALTVNIAPESQGASLARRLDHAVDLIAGGRAVEEYERISAEREPPPPSAWGAAPSAWPWIAGTAVLAAVVVLSLVAARSRRAHPRPLAHTVFDSIDAAGQERMRRDLGARLTATGKRLAALTVPDSDAARAALQQALDAHLAAGKVLDAAADLPDLAGALVLLDLCDAHVDQAVAARSTPRPVRHCFFDPLHGTRTSTTPWRGLGTRRRVTVWACGDCATALRKHRQPEALPAVLDDGRRVPYYDLPPERSVWAATGYGTLHDDLVARVLRGDSGAAR</sequence>
<keyword evidence="1" id="KW-0472">Membrane</keyword>
<dbReference type="Proteomes" id="UP000832041">
    <property type="component" value="Chromosome"/>
</dbReference>
<feature type="signal peptide" evidence="2">
    <location>
        <begin position="1"/>
        <end position="27"/>
    </location>
</feature>
<evidence type="ECO:0000256" key="2">
    <source>
        <dbReference type="SAM" id="SignalP"/>
    </source>
</evidence>
<feature type="transmembrane region" description="Helical" evidence="1">
    <location>
        <begin position="192"/>
        <end position="213"/>
    </location>
</feature>
<proteinExistence type="predicted"/>
<keyword evidence="4" id="KW-1185">Reference proteome</keyword>
<keyword evidence="2" id="KW-0732">Signal</keyword>
<feature type="chain" id="PRO_5046250090" description="TPM domain-containing protein" evidence="2">
    <location>
        <begin position="28"/>
        <end position="414"/>
    </location>
</feature>
<dbReference type="RefSeq" id="WP_248590256.1">
    <property type="nucleotide sequence ID" value="NZ_BAABEB010000004.1"/>
</dbReference>